<keyword evidence="4" id="KW-1185">Reference proteome</keyword>
<accession>A0A1B2M332</accession>
<dbReference type="AlphaFoldDB" id="A0A1B2M332"/>
<dbReference type="Proteomes" id="UP000093391">
    <property type="component" value="Chromosome"/>
</dbReference>
<dbReference type="OrthoDB" id="8752886at2"/>
<evidence type="ECO:0000313" key="3">
    <source>
        <dbReference type="EMBL" id="AOA59605.1"/>
    </source>
</evidence>
<dbReference type="RefSeq" id="WP_067558252.1">
    <property type="nucleotide sequence ID" value="NZ_CP016895.1"/>
</dbReference>
<dbReference type="InterPro" id="IPR041290">
    <property type="entry name" value="Tli4_C"/>
</dbReference>
<feature type="domain" description="Tle cognate immunity protein 4 C-terminal" evidence="2">
    <location>
        <begin position="179"/>
        <end position="340"/>
    </location>
</feature>
<evidence type="ECO:0000256" key="1">
    <source>
        <dbReference type="SAM" id="Coils"/>
    </source>
</evidence>
<feature type="coiled-coil region" evidence="1">
    <location>
        <begin position="73"/>
        <end position="100"/>
    </location>
</feature>
<reference evidence="3 4" key="1">
    <citation type="submission" date="2016-08" db="EMBL/GenBank/DDBJ databases">
        <authorList>
            <person name="Seilhamer J.J."/>
        </authorList>
    </citation>
    <scope>NUCLEOTIDE SEQUENCE [LARGE SCALE GENOMIC DNA]</scope>
    <source>
        <strain evidence="3 4">BRTC-1</strain>
    </source>
</reference>
<evidence type="ECO:0000259" key="2">
    <source>
        <dbReference type="Pfam" id="PF18426"/>
    </source>
</evidence>
<dbReference type="STRING" id="1789224.BFG52_15470"/>
<evidence type="ECO:0000313" key="4">
    <source>
        <dbReference type="Proteomes" id="UP000093391"/>
    </source>
</evidence>
<dbReference type="KEGG" id="ala:BFG52_15470"/>
<gene>
    <name evidence="3" type="ORF">BFG52_15470</name>
</gene>
<dbReference type="EMBL" id="CP016895">
    <property type="protein sequence ID" value="AOA59605.1"/>
    <property type="molecule type" value="Genomic_DNA"/>
</dbReference>
<dbReference type="PROSITE" id="PS51257">
    <property type="entry name" value="PROKAR_LIPOPROTEIN"/>
    <property type="match status" value="1"/>
</dbReference>
<name>A0A1B2M332_9GAMM</name>
<proteinExistence type="predicted"/>
<keyword evidence="1" id="KW-0175">Coiled coil</keyword>
<organism evidence="3 4">
    <name type="scientific">Acinetobacter larvae</name>
    <dbReference type="NCBI Taxonomy" id="1789224"/>
    <lineage>
        <taxon>Bacteria</taxon>
        <taxon>Pseudomonadati</taxon>
        <taxon>Pseudomonadota</taxon>
        <taxon>Gammaproteobacteria</taxon>
        <taxon>Moraxellales</taxon>
        <taxon>Moraxellaceae</taxon>
        <taxon>Acinetobacter</taxon>
    </lineage>
</organism>
<sequence length="342" mass="38761">MNNLLRVIIIATSSVLFLGCSQANKIENTDGLTMNKFDHMKNWCIGRYSFQVPKTAIITDQTSSDKYDSFRIKSELAVSIDRFHEEIARVEKESTSFEDDYIKDQTKVEMHGKTVSKIIWAHSHFAQGRSAVQVFAFVYDKSKRTLFKITGRYGKGYEAESIASIKYLVKNLSARNNEDIPDRAGVCIFNGFIQDDGKEFKYSNQQTTFKFKEWPSVKVTMETEATTKVLQNLIDRTTTNLRASAFGATALAKLKTLRKGEKNQDNVPALQGQEWIIKSPMKGRNGIDAKWEHTGTASNGLDPLIQLEVKSGHDNIETDSASISEQEAYFLYEKILNSIKKF</sequence>
<dbReference type="Pfam" id="PF18426">
    <property type="entry name" value="Tli4_C"/>
    <property type="match status" value="1"/>
</dbReference>
<protein>
    <recommendedName>
        <fullName evidence="2">Tle cognate immunity protein 4 C-terminal domain-containing protein</fullName>
    </recommendedName>
</protein>